<dbReference type="CDD" id="cd06464">
    <property type="entry name" value="ACD_sHsps-like"/>
    <property type="match status" value="1"/>
</dbReference>
<keyword evidence="5" id="KW-1185">Reference proteome</keyword>
<sequence length="145" mass="16750">MTVARVNGQLLDRLPETYGTLLDKFFTEGLTTKRNLTTFRPQVDAIETQEAFKFEVALPGFRKEDVQLELQEGKLTISGERKFDTENKENKYHFIETNYGKFSRSFFLPDNINESAIEAQFQNGLLTVVVPKDAQKVLKRQIEIK</sequence>
<evidence type="ECO:0000256" key="2">
    <source>
        <dbReference type="RuleBase" id="RU003616"/>
    </source>
</evidence>
<dbReference type="Pfam" id="PF00011">
    <property type="entry name" value="HSP20"/>
    <property type="match status" value="1"/>
</dbReference>
<gene>
    <name evidence="4" type="ORF">F0145_02240</name>
</gene>
<dbReference type="Gene3D" id="2.60.40.790">
    <property type="match status" value="1"/>
</dbReference>
<dbReference type="PANTHER" id="PTHR11527">
    <property type="entry name" value="HEAT-SHOCK PROTEIN 20 FAMILY MEMBER"/>
    <property type="match status" value="1"/>
</dbReference>
<dbReference type="Proteomes" id="UP000323426">
    <property type="component" value="Unassembled WGS sequence"/>
</dbReference>
<dbReference type="InterPro" id="IPR031107">
    <property type="entry name" value="Small_HSP"/>
</dbReference>
<dbReference type="PROSITE" id="PS01031">
    <property type="entry name" value="SHSP"/>
    <property type="match status" value="1"/>
</dbReference>
<dbReference type="InterPro" id="IPR002068">
    <property type="entry name" value="A-crystallin/Hsp20_dom"/>
</dbReference>
<evidence type="ECO:0000259" key="3">
    <source>
        <dbReference type="PROSITE" id="PS01031"/>
    </source>
</evidence>
<evidence type="ECO:0000313" key="4">
    <source>
        <dbReference type="EMBL" id="KAA5549430.1"/>
    </source>
</evidence>
<name>A0A5M6DTG4_9BACT</name>
<comment type="caution">
    <text evidence="4">The sequence shown here is derived from an EMBL/GenBank/DDBJ whole genome shotgun (WGS) entry which is preliminary data.</text>
</comment>
<proteinExistence type="inferred from homology"/>
<comment type="similarity">
    <text evidence="1 2">Belongs to the small heat shock protein (HSP20) family.</text>
</comment>
<evidence type="ECO:0000313" key="5">
    <source>
        <dbReference type="Proteomes" id="UP000323426"/>
    </source>
</evidence>
<accession>A0A5M6DTG4</accession>
<reference evidence="4 5" key="1">
    <citation type="submission" date="2019-09" db="EMBL/GenBank/DDBJ databases">
        <title>Genome sequence and assembly of Adhaeribacter sp.</title>
        <authorList>
            <person name="Chhetri G."/>
        </authorList>
    </citation>
    <scope>NUCLEOTIDE SEQUENCE [LARGE SCALE GENOMIC DNA]</scope>
    <source>
        <strain evidence="4 5">DK36</strain>
    </source>
</reference>
<dbReference type="SUPFAM" id="SSF49764">
    <property type="entry name" value="HSP20-like chaperones"/>
    <property type="match status" value="1"/>
</dbReference>
<dbReference type="AlphaFoldDB" id="A0A5M6DTG4"/>
<dbReference type="RefSeq" id="WP_150086438.1">
    <property type="nucleotide sequence ID" value="NZ_VWSF01000001.1"/>
</dbReference>
<evidence type="ECO:0000256" key="1">
    <source>
        <dbReference type="PROSITE-ProRule" id="PRU00285"/>
    </source>
</evidence>
<dbReference type="InterPro" id="IPR008978">
    <property type="entry name" value="HSP20-like_chaperone"/>
</dbReference>
<protein>
    <submittedName>
        <fullName evidence="4">Hsp20/alpha crystallin family protein</fullName>
    </submittedName>
</protein>
<dbReference type="EMBL" id="VWSF01000001">
    <property type="protein sequence ID" value="KAA5549430.1"/>
    <property type="molecule type" value="Genomic_DNA"/>
</dbReference>
<feature type="domain" description="SHSP" evidence="3">
    <location>
        <begin position="34"/>
        <end position="145"/>
    </location>
</feature>
<organism evidence="4 5">
    <name type="scientific">Adhaeribacter rhizoryzae</name>
    <dbReference type="NCBI Taxonomy" id="2607907"/>
    <lineage>
        <taxon>Bacteria</taxon>
        <taxon>Pseudomonadati</taxon>
        <taxon>Bacteroidota</taxon>
        <taxon>Cytophagia</taxon>
        <taxon>Cytophagales</taxon>
        <taxon>Hymenobacteraceae</taxon>
        <taxon>Adhaeribacter</taxon>
    </lineage>
</organism>